<dbReference type="Proteomes" id="UP000799754">
    <property type="component" value="Unassembled WGS sequence"/>
</dbReference>
<evidence type="ECO:0000313" key="2">
    <source>
        <dbReference type="Proteomes" id="UP000799754"/>
    </source>
</evidence>
<protein>
    <submittedName>
        <fullName evidence="1">Uncharacterized protein</fullName>
    </submittedName>
</protein>
<organism evidence="1 2">
    <name type="scientific">Macroventuria anomochaeta</name>
    <dbReference type="NCBI Taxonomy" id="301207"/>
    <lineage>
        <taxon>Eukaryota</taxon>
        <taxon>Fungi</taxon>
        <taxon>Dikarya</taxon>
        <taxon>Ascomycota</taxon>
        <taxon>Pezizomycotina</taxon>
        <taxon>Dothideomycetes</taxon>
        <taxon>Pleosporomycetidae</taxon>
        <taxon>Pleosporales</taxon>
        <taxon>Pleosporineae</taxon>
        <taxon>Didymellaceae</taxon>
        <taxon>Macroventuria</taxon>
    </lineage>
</organism>
<name>A0ACB6SB31_9PLEO</name>
<gene>
    <name evidence="1" type="ORF">BU25DRAFT_481740</name>
</gene>
<evidence type="ECO:0000313" key="1">
    <source>
        <dbReference type="EMBL" id="KAF2631187.1"/>
    </source>
</evidence>
<accession>A0ACB6SB31</accession>
<keyword evidence="2" id="KW-1185">Reference proteome</keyword>
<comment type="caution">
    <text evidence="1">The sequence shown here is derived from an EMBL/GenBank/DDBJ whole genome shotgun (WGS) entry which is preliminary data.</text>
</comment>
<sequence>MPQEADFCGDRLRLSAFLRVVGDGMPQRPTRFRRRLRAVDNGVDTSIYHGTDRADHEVPPAERVAREGPSSDVSIFDIARSLSPDQPTLAPTDLLPEVPTNSERHVFAAPVAAADPIEDSQMLTIAPFRSPSRQPVAHRVQKPSPARAAISGSPMWILRRQLGHPHSTKFDGARSRTLPQSSFATGSDGFVGAELSIQHTNRPTKAQISNKTRMKKTVPDRGGLVMICGHLPAPPVEHHEGVLAVAEHPMHTGDRAPVHPSTRVVERWPLSQRAITEIRKALSERNARERRNSSPRQQEALVRDQLSNVTAPIRRVSEGSSSAPSDEECIPNNELDSDNDDDNAHDDSRSPHTFPSGRIRSSIADTKYFESAMHNLDAAEGSGNMNLEIRSQYAGIVRSDGYWFPEGGATGMVHSI</sequence>
<dbReference type="EMBL" id="MU006705">
    <property type="protein sequence ID" value="KAF2631187.1"/>
    <property type="molecule type" value="Genomic_DNA"/>
</dbReference>
<reference evidence="1" key="1">
    <citation type="journal article" date="2020" name="Stud. Mycol.">
        <title>101 Dothideomycetes genomes: a test case for predicting lifestyles and emergence of pathogens.</title>
        <authorList>
            <person name="Haridas S."/>
            <person name="Albert R."/>
            <person name="Binder M."/>
            <person name="Bloem J."/>
            <person name="Labutti K."/>
            <person name="Salamov A."/>
            <person name="Andreopoulos B."/>
            <person name="Baker S."/>
            <person name="Barry K."/>
            <person name="Bills G."/>
            <person name="Bluhm B."/>
            <person name="Cannon C."/>
            <person name="Castanera R."/>
            <person name="Culley D."/>
            <person name="Daum C."/>
            <person name="Ezra D."/>
            <person name="Gonzalez J."/>
            <person name="Henrissat B."/>
            <person name="Kuo A."/>
            <person name="Liang C."/>
            <person name="Lipzen A."/>
            <person name="Lutzoni F."/>
            <person name="Magnuson J."/>
            <person name="Mondo S."/>
            <person name="Nolan M."/>
            <person name="Ohm R."/>
            <person name="Pangilinan J."/>
            <person name="Park H.-J."/>
            <person name="Ramirez L."/>
            <person name="Alfaro M."/>
            <person name="Sun H."/>
            <person name="Tritt A."/>
            <person name="Yoshinaga Y."/>
            <person name="Zwiers L.-H."/>
            <person name="Turgeon B."/>
            <person name="Goodwin S."/>
            <person name="Spatafora J."/>
            <person name="Crous P."/>
            <person name="Grigoriev I."/>
        </authorList>
    </citation>
    <scope>NUCLEOTIDE SEQUENCE</scope>
    <source>
        <strain evidence="1">CBS 525.71</strain>
    </source>
</reference>
<proteinExistence type="predicted"/>